<evidence type="ECO:0000259" key="7">
    <source>
        <dbReference type="SMART" id="SM00563"/>
    </source>
</evidence>
<gene>
    <name evidence="8" type="ORF">RUM44_001175</name>
</gene>
<reference evidence="8 9" key="1">
    <citation type="submission" date="2023-09" db="EMBL/GenBank/DDBJ databases">
        <title>Genomes of two closely related lineages of the louse Polyplax serrata with different host specificities.</title>
        <authorList>
            <person name="Martinu J."/>
            <person name="Tarabai H."/>
            <person name="Stefka J."/>
            <person name="Hypsa V."/>
        </authorList>
    </citation>
    <scope>NUCLEOTIDE SEQUENCE [LARGE SCALE GENOMIC DNA]</scope>
    <source>
        <strain evidence="8">98ZLc_SE</strain>
    </source>
</reference>
<dbReference type="PANTHER" id="PTHR12563:SF17">
    <property type="entry name" value="DIHYDROXYACETONE PHOSPHATE ACYLTRANSFERASE"/>
    <property type="match status" value="1"/>
</dbReference>
<evidence type="ECO:0000256" key="6">
    <source>
        <dbReference type="SAM" id="MobiDB-lite"/>
    </source>
</evidence>
<dbReference type="EMBL" id="JAWJWF010000003">
    <property type="protein sequence ID" value="KAK6635921.1"/>
    <property type="molecule type" value="Genomic_DNA"/>
</dbReference>
<dbReference type="InterPro" id="IPR045520">
    <property type="entry name" value="GPAT/DHAPAT_C"/>
</dbReference>
<feature type="domain" description="Phospholipid/glycerol acyltransferase" evidence="7">
    <location>
        <begin position="136"/>
        <end position="265"/>
    </location>
</feature>
<evidence type="ECO:0000313" key="9">
    <source>
        <dbReference type="Proteomes" id="UP001359485"/>
    </source>
</evidence>
<comment type="similarity">
    <text evidence="2">Belongs to the GPAT/DAPAT family.</text>
</comment>
<dbReference type="InterPro" id="IPR002123">
    <property type="entry name" value="Plipid/glycerol_acylTrfase"/>
</dbReference>
<evidence type="ECO:0000313" key="8">
    <source>
        <dbReference type="EMBL" id="KAK6635921.1"/>
    </source>
</evidence>
<keyword evidence="4" id="KW-0472">Membrane</keyword>
<organism evidence="8 9">
    <name type="scientific">Polyplax serrata</name>
    <name type="common">Common mouse louse</name>
    <dbReference type="NCBI Taxonomy" id="468196"/>
    <lineage>
        <taxon>Eukaryota</taxon>
        <taxon>Metazoa</taxon>
        <taxon>Ecdysozoa</taxon>
        <taxon>Arthropoda</taxon>
        <taxon>Hexapoda</taxon>
        <taxon>Insecta</taxon>
        <taxon>Pterygota</taxon>
        <taxon>Neoptera</taxon>
        <taxon>Paraneoptera</taxon>
        <taxon>Psocodea</taxon>
        <taxon>Troctomorpha</taxon>
        <taxon>Phthiraptera</taxon>
        <taxon>Anoplura</taxon>
        <taxon>Polyplacidae</taxon>
        <taxon>Polyplax</taxon>
    </lineage>
</organism>
<dbReference type="SMART" id="SM00563">
    <property type="entry name" value="PlsC"/>
    <property type="match status" value="1"/>
</dbReference>
<dbReference type="PANTHER" id="PTHR12563">
    <property type="entry name" value="GLYCEROL-3-PHOSPHATE ACYLTRANSFERASE"/>
    <property type="match status" value="1"/>
</dbReference>
<evidence type="ECO:0000256" key="2">
    <source>
        <dbReference type="ARBA" id="ARBA00007937"/>
    </source>
</evidence>
<comment type="subcellular location">
    <subcellularLocation>
        <location evidence="1">Endomembrane system</location>
        <topology evidence="1">Peripheral membrane protein</topology>
    </subcellularLocation>
</comment>
<evidence type="ECO:0000256" key="5">
    <source>
        <dbReference type="ARBA" id="ARBA00023315"/>
    </source>
</evidence>
<name>A0ABR1B7S0_POLSC</name>
<feature type="compositionally biased region" description="Polar residues" evidence="6">
    <location>
        <begin position="855"/>
        <end position="869"/>
    </location>
</feature>
<feature type="region of interest" description="Disordered" evidence="6">
    <location>
        <begin position="855"/>
        <end position="879"/>
    </location>
</feature>
<dbReference type="Pfam" id="PF01553">
    <property type="entry name" value="Acyltransferase"/>
    <property type="match status" value="1"/>
</dbReference>
<proteinExistence type="inferred from homology"/>
<keyword evidence="3" id="KW-0808">Transferase</keyword>
<dbReference type="SUPFAM" id="SSF69593">
    <property type="entry name" value="Glycerol-3-phosphate (1)-acyltransferase"/>
    <property type="match status" value="1"/>
</dbReference>
<evidence type="ECO:0000256" key="1">
    <source>
        <dbReference type="ARBA" id="ARBA00004184"/>
    </source>
</evidence>
<dbReference type="Proteomes" id="UP001359485">
    <property type="component" value="Unassembled WGS sequence"/>
</dbReference>
<accession>A0ABR1B7S0</accession>
<dbReference type="Pfam" id="PF19277">
    <property type="entry name" value="GPAT_C"/>
    <property type="match status" value="1"/>
</dbReference>
<evidence type="ECO:0000256" key="4">
    <source>
        <dbReference type="ARBA" id="ARBA00023136"/>
    </source>
</evidence>
<protein>
    <recommendedName>
        <fullName evidence="7">Phospholipid/glycerol acyltransferase domain-containing protein</fullName>
    </recommendedName>
</protein>
<keyword evidence="5" id="KW-0012">Acyltransferase</keyword>
<sequence>MAASNGVHRDLNQFSDILKDRRGTSDIVWASRKWEPTVAHKQTITLNGKEIKSIVLHSLYLKDMINKIHDRFHVPVDELYKKAEYILEEIGFYRKPAVIRWFGVFISKILKKLYSGVFVNEEKLLQIKSEMGKNPVIFIPSHKSYCDFVLMAYICFHYDIDIPRIAAGTDFQSMAIIGNLLRDACAFFIRRSFNNDELYSTVFTQYVQTLVTDGNGPVEFFIEGTRSRTSKSMFPKFGFLTMALKPFFFGLVPDISIVPVNLSYDKILEELLFAYELLGVPKPKESTKGFLKALSILNENCGSVYAKFGEPISIKEYFGDTIDRSIHVLGPVHLQELSTTENKQIINLAHEIIRRQKKLTTLNYFNMIALILNNNIISCKEALSINDLLLEVNWISSILMPEHSINSITKDTLLHHLSLHKPLIFVTEGNKINLGKFVPLTQDMDSTQLKGHKLAYNTLNVAIPMIMLQNYSNPAAYLVCSLSFLTVIINSCPNDCTLRKDWLYEEFQFLCSIFSFEFVFHKDNLEKDFSTAFAQGCSLGILNVSSDTVRKGDNKKLQLFCINFLSPFIIGYITLTEILLLTSNGGCLSDLELLQACQAKIESRMNDGRMIHPNNLSLDVLKNALQSFTAMGAVSKVHGTPVKLVAIENAVRNINSKLRQMEASLNKRDGSPLKLQNGIPDSWAEYLTYKCMPLNKFLKPNMFKEDVLIARKMRKRYRLYLGQGIPDPYLFHTHKCRLDCSHQVDHQSNGSTISHQYTNKKVKKKGCLCCERKYLFECPDLHDSDYDLKTVKNLNCPCEKCHPKLPKVSSEAYETCIRIHSFENENDNAPTTVLREGNGQETNKRVIDLTGKTSQLRTEPKNESTGIKQSSDKVKSFHTGMEEKVRSVKLLPESRSGGSEKKVKICCCPCFKRKKKKNGTREKRDLTQEPLTDGFIYSEQFHQAIGSVPPQAKIPHTLSPASNVLVQLPPGSHYHCSKECVARHPVTAYQVCKKESGNAENACTRNETRKCKTCNKGQQTDFKRERKKLKHNQKMYCCTFSSSTHEKRPDEKTDDSSDFKQNNKFAYHCTVPTFANFTTVPTPLKEKISGSDVPPFSSELKIPLRRASNHNWLGRDIGQSNIETSMTPSYKKVAVGPGTEGGDTNQMAIGCPLEIKFVNDLKSDESRTFGLIRDKTRRKGKRLKSISSRKTSCQKLNGPLHQFHGKTGRSNKLIQVEPQSILEGRPWVSEVGSTSEECV</sequence>
<keyword evidence="9" id="KW-1185">Reference proteome</keyword>
<comment type="caution">
    <text evidence="8">The sequence shown here is derived from an EMBL/GenBank/DDBJ whole genome shotgun (WGS) entry which is preliminary data.</text>
</comment>
<dbReference type="InterPro" id="IPR022284">
    <property type="entry name" value="GPAT/DHAPAT"/>
</dbReference>
<dbReference type="InterPro" id="IPR041728">
    <property type="entry name" value="GPAT/DHAPAT_LPLAT"/>
</dbReference>
<evidence type="ECO:0000256" key="3">
    <source>
        <dbReference type="ARBA" id="ARBA00022679"/>
    </source>
</evidence>
<feature type="compositionally biased region" description="Basic and acidic residues" evidence="6">
    <location>
        <begin position="870"/>
        <end position="879"/>
    </location>
</feature>
<dbReference type="CDD" id="cd07993">
    <property type="entry name" value="LPLAT_DHAPAT-like"/>
    <property type="match status" value="1"/>
</dbReference>